<organism evidence="1 2">
    <name type="scientific">Sedimentibacter hydroxybenzoicus DSM 7310</name>
    <dbReference type="NCBI Taxonomy" id="1123245"/>
    <lineage>
        <taxon>Bacteria</taxon>
        <taxon>Bacillati</taxon>
        <taxon>Bacillota</taxon>
        <taxon>Tissierellia</taxon>
        <taxon>Sedimentibacter</taxon>
    </lineage>
</organism>
<name>A0A974BKD7_SEDHY</name>
<dbReference type="EMBL" id="JACBNQ010000012">
    <property type="protein sequence ID" value="NYB74697.1"/>
    <property type="molecule type" value="Genomic_DNA"/>
</dbReference>
<comment type="caution">
    <text evidence="1">The sequence shown here is derived from an EMBL/GenBank/DDBJ whole genome shotgun (WGS) entry which is preliminary data.</text>
</comment>
<proteinExistence type="predicted"/>
<dbReference type="InterPro" id="IPR009366">
    <property type="entry name" value="Protein_Veg"/>
</dbReference>
<protein>
    <submittedName>
        <fullName evidence="1">Veg family protein</fullName>
    </submittedName>
</protein>
<evidence type="ECO:0000313" key="1">
    <source>
        <dbReference type="EMBL" id="NYB74697.1"/>
    </source>
</evidence>
<keyword evidence="2" id="KW-1185">Reference proteome</keyword>
<reference evidence="1" key="1">
    <citation type="submission" date="2020-07" db="EMBL/GenBank/DDBJ databases">
        <title>Genomic analysis of a strain of Sedimentibacter Hydroxybenzoicus DSM7310.</title>
        <authorList>
            <person name="Ma S."/>
        </authorList>
    </citation>
    <scope>NUCLEOTIDE SEQUENCE</scope>
    <source>
        <strain evidence="1">DSM 7310</strain>
    </source>
</reference>
<dbReference type="AlphaFoldDB" id="A0A974BKD7"/>
<dbReference type="PANTHER" id="PTHR40026">
    <property type="entry name" value="PROTEIN VEG"/>
    <property type="match status" value="1"/>
</dbReference>
<sequence length="85" mass="9685">MTISSVTRVKGLVEGCVGKKVKFKVKKGKSRSPVREGVIADTYPSIFTVHVENNGLRRVVSFNYIDILTNYVEFYICDEEERQIV</sequence>
<evidence type="ECO:0000313" key="2">
    <source>
        <dbReference type="Proteomes" id="UP000611629"/>
    </source>
</evidence>
<dbReference type="GO" id="GO:0006355">
    <property type="term" value="P:regulation of DNA-templated transcription"/>
    <property type="evidence" value="ECO:0007669"/>
    <property type="project" value="InterPro"/>
</dbReference>
<dbReference type="Pfam" id="PF06257">
    <property type="entry name" value="VEG"/>
    <property type="match status" value="1"/>
</dbReference>
<dbReference type="Proteomes" id="UP000611629">
    <property type="component" value="Unassembled WGS sequence"/>
</dbReference>
<dbReference type="RefSeq" id="WP_179238404.1">
    <property type="nucleotide sequence ID" value="NZ_JACBNQ010000012.1"/>
</dbReference>
<gene>
    <name evidence="1" type="ORF">HZF24_11170</name>
</gene>
<accession>A0A974BKD7</accession>
<dbReference type="Gene3D" id="2.30.30.100">
    <property type="match status" value="1"/>
</dbReference>
<dbReference type="PANTHER" id="PTHR40026:SF1">
    <property type="entry name" value="PROTEIN VEG"/>
    <property type="match status" value="1"/>
</dbReference>